<dbReference type="Proteomes" id="UP001500582">
    <property type="component" value="Unassembled WGS sequence"/>
</dbReference>
<organism evidence="3 4">
    <name type="scientific">Mucilaginibacter gynuensis</name>
    <dbReference type="NCBI Taxonomy" id="1302236"/>
    <lineage>
        <taxon>Bacteria</taxon>
        <taxon>Pseudomonadati</taxon>
        <taxon>Bacteroidota</taxon>
        <taxon>Sphingobacteriia</taxon>
        <taxon>Sphingobacteriales</taxon>
        <taxon>Sphingobacteriaceae</taxon>
        <taxon>Mucilaginibacter</taxon>
    </lineage>
</organism>
<dbReference type="RefSeq" id="WP_345211849.1">
    <property type="nucleotide sequence ID" value="NZ_BAABFT010000007.1"/>
</dbReference>
<gene>
    <name evidence="3" type="ORF">GCM10023149_29220</name>
</gene>
<evidence type="ECO:0000259" key="2">
    <source>
        <dbReference type="PROSITE" id="PS50110"/>
    </source>
</evidence>
<keyword evidence="4" id="KW-1185">Reference proteome</keyword>
<evidence type="ECO:0000256" key="1">
    <source>
        <dbReference type="PROSITE-ProRule" id="PRU00169"/>
    </source>
</evidence>
<protein>
    <recommendedName>
        <fullName evidence="2">Response regulatory domain-containing protein</fullName>
    </recommendedName>
</protein>
<sequence>MPVVFVQLCDPEILHVVQMILNLDGLDVHTFTAPGPALIRAAAMRKPDLLILDHQLDGAACLETFLEISSQMPGLPVVVAGCSSLVSAFCQQHGFCDFIEMPFDLLVFYETVMRCLPEGIRPAHPLLR</sequence>
<name>A0ABP8GLV0_9SPHI</name>
<evidence type="ECO:0000313" key="3">
    <source>
        <dbReference type="EMBL" id="GAA4326424.1"/>
    </source>
</evidence>
<feature type="domain" description="Response regulatory" evidence="2">
    <location>
        <begin position="3"/>
        <end position="116"/>
    </location>
</feature>
<dbReference type="EMBL" id="BAABFT010000007">
    <property type="protein sequence ID" value="GAA4326424.1"/>
    <property type="molecule type" value="Genomic_DNA"/>
</dbReference>
<keyword evidence="1" id="KW-0597">Phosphoprotein</keyword>
<proteinExistence type="predicted"/>
<reference evidence="4" key="1">
    <citation type="journal article" date="2019" name="Int. J. Syst. Evol. Microbiol.">
        <title>The Global Catalogue of Microorganisms (GCM) 10K type strain sequencing project: providing services to taxonomists for standard genome sequencing and annotation.</title>
        <authorList>
            <consortium name="The Broad Institute Genomics Platform"/>
            <consortium name="The Broad Institute Genome Sequencing Center for Infectious Disease"/>
            <person name="Wu L."/>
            <person name="Ma J."/>
        </authorList>
    </citation>
    <scope>NUCLEOTIDE SEQUENCE [LARGE SCALE GENOMIC DNA]</scope>
    <source>
        <strain evidence="4">JCM 17705</strain>
    </source>
</reference>
<dbReference type="SUPFAM" id="SSF52172">
    <property type="entry name" value="CheY-like"/>
    <property type="match status" value="1"/>
</dbReference>
<accession>A0ABP8GLV0</accession>
<dbReference type="InterPro" id="IPR011006">
    <property type="entry name" value="CheY-like_superfamily"/>
</dbReference>
<feature type="modified residue" description="4-aspartylphosphate" evidence="1">
    <location>
        <position position="53"/>
    </location>
</feature>
<dbReference type="InterPro" id="IPR001789">
    <property type="entry name" value="Sig_transdc_resp-reg_receiver"/>
</dbReference>
<comment type="caution">
    <text evidence="3">The sequence shown here is derived from an EMBL/GenBank/DDBJ whole genome shotgun (WGS) entry which is preliminary data.</text>
</comment>
<dbReference type="PROSITE" id="PS50110">
    <property type="entry name" value="RESPONSE_REGULATORY"/>
    <property type="match status" value="1"/>
</dbReference>
<evidence type="ECO:0000313" key="4">
    <source>
        <dbReference type="Proteomes" id="UP001500582"/>
    </source>
</evidence>
<dbReference type="Gene3D" id="3.40.50.2300">
    <property type="match status" value="1"/>
</dbReference>